<sequence>MPRYLRHIFSLVSDGRKHIDGIILKYILTVTQCNCHVILGRIVSGSGSAGMTALLSIIITDLIPLRHVASWLSYVNAVVKTGRSLRGLVGGWLADTVGWRWSFLGQAPLAAVAIVLVGYTLPNCNQDPKVEEGPEQSKFARIDFVGATLVTMTTLGFLLPLEIGGVKLPWTHPIIPILFGIVAVFEPILPLQLLQHRDSVVSFVVMALQTAAQMGIIAKASNAVAGAHLFLAVAGNAVGGVMSGAIILRTGRYKLLLLSATLIATFGYLLIFRWHGHTNWLESLYIVPGGFGTRVAQSAIFTSIQVDFDPQYTAVATSALFLSSSVRIVARLASVGAVMQAMLWRGLNRRLDRLGFSRLKKLEEGDIIERAVSDTRYVDNAKPPIAAVILSAYVEALAWTHRKVNFV</sequence>
<name>A0ACB6RAB8_9PLEO</name>
<dbReference type="Proteomes" id="UP000799755">
    <property type="component" value="Unassembled WGS sequence"/>
</dbReference>
<comment type="caution">
    <text evidence="1">The sequence shown here is derived from an EMBL/GenBank/DDBJ whole genome shotgun (WGS) entry which is preliminary data.</text>
</comment>
<accession>A0ACB6RAB8</accession>
<keyword evidence="2" id="KW-1185">Reference proteome</keyword>
<dbReference type="EMBL" id="MU003496">
    <property type="protein sequence ID" value="KAF2475401.1"/>
    <property type="molecule type" value="Genomic_DNA"/>
</dbReference>
<protein>
    <submittedName>
        <fullName evidence="1">MFS general substrate transporter</fullName>
    </submittedName>
</protein>
<gene>
    <name evidence="1" type="ORF">BDR25DRAFT_322617</name>
</gene>
<evidence type="ECO:0000313" key="1">
    <source>
        <dbReference type="EMBL" id="KAF2475401.1"/>
    </source>
</evidence>
<organism evidence="1 2">
    <name type="scientific">Lindgomyces ingoldianus</name>
    <dbReference type="NCBI Taxonomy" id="673940"/>
    <lineage>
        <taxon>Eukaryota</taxon>
        <taxon>Fungi</taxon>
        <taxon>Dikarya</taxon>
        <taxon>Ascomycota</taxon>
        <taxon>Pezizomycotina</taxon>
        <taxon>Dothideomycetes</taxon>
        <taxon>Pleosporomycetidae</taxon>
        <taxon>Pleosporales</taxon>
        <taxon>Lindgomycetaceae</taxon>
        <taxon>Lindgomyces</taxon>
    </lineage>
</organism>
<proteinExistence type="predicted"/>
<reference evidence="1" key="1">
    <citation type="journal article" date="2020" name="Stud. Mycol.">
        <title>101 Dothideomycetes genomes: a test case for predicting lifestyles and emergence of pathogens.</title>
        <authorList>
            <person name="Haridas S."/>
            <person name="Albert R."/>
            <person name="Binder M."/>
            <person name="Bloem J."/>
            <person name="Labutti K."/>
            <person name="Salamov A."/>
            <person name="Andreopoulos B."/>
            <person name="Baker S."/>
            <person name="Barry K."/>
            <person name="Bills G."/>
            <person name="Bluhm B."/>
            <person name="Cannon C."/>
            <person name="Castanera R."/>
            <person name="Culley D."/>
            <person name="Daum C."/>
            <person name="Ezra D."/>
            <person name="Gonzalez J."/>
            <person name="Henrissat B."/>
            <person name="Kuo A."/>
            <person name="Liang C."/>
            <person name="Lipzen A."/>
            <person name="Lutzoni F."/>
            <person name="Magnuson J."/>
            <person name="Mondo S."/>
            <person name="Nolan M."/>
            <person name="Ohm R."/>
            <person name="Pangilinan J."/>
            <person name="Park H.-J."/>
            <person name="Ramirez L."/>
            <person name="Alfaro M."/>
            <person name="Sun H."/>
            <person name="Tritt A."/>
            <person name="Yoshinaga Y."/>
            <person name="Zwiers L.-H."/>
            <person name="Turgeon B."/>
            <person name="Goodwin S."/>
            <person name="Spatafora J."/>
            <person name="Crous P."/>
            <person name="Grigoriev I."/>
        </authorList>
    </citation>
    <scope>NUCLEOTIDE SEQUENCE</scope>
    <source>
        <strain evidence="1">ATCC 200398</strain>
    </source>
</reference>
<evidence type="ECO:0000313" key="2">
    <source>
        <dbReference type="Proteomes" id="UP000799755"/>
    </source>
</evidence>